<evidence type="ECO:0000256" key="4">
    <source>
        <dbReference type="ARBA" id="ARBA00023004"/>
    </source>
</evidence>
<dbReference type="EMBL" id="JAXLQG010000005">
    <property type="protein sequence ID" value="KAK5540131.1"/>
    <property type="molecule type" value="Genomic_DNA"/>
</dbReference>
<dbReference type="Pfam" id="PF03781">
    <property type="entry name" value="FGE-sulfatase"/>
    <property type="match status" value="1"/>
</dbReference>
<feature type="domain" description="DinB-like" evidence="9">
    <location>
        <begin position="355"/>
        <end position="490"/>
    </location>
</feature>
<dbReference type="Pfam" id="PF12867">
    <property type="entry name" value="DinB_2"/>
    <property type="match status" value="1"/>
</dbReference>
<gene>
    <name evidence="10" type="ORF">LTR25_003836</name>
</gene>
<dbReference type="Gene3D" id="3.40.50.150">
    <property type="entry name" value="Vaccinia Virus protein VP39"/>
    <property type="match status" value="1"/>
</dbReference>
<dbReference type="GO" id="GO:0032259">
    <property type="term" value="P:methylation"/>
    <property type="evidence" value="ECO:0007669"/>
    <property type="project" value="UniProtKB-KW"/>
</dbReference>
<protein>
    <submittedName>
        <fullName evidence="10">Uncharacterized protein</fullName>
    </submittedName>
</protein>
<dbReference type="PANTHER" id="PTHR43397:SF1">
    <property type="entry name" value="ERGOTHIONEINE BIOSYNTHESIS PROTEIN 1"/>
    <property type="match status" value="1"/>
</dbReference>
<dbReference type="InterPro" id="IPR005532">
    <property type="entry name" value="SUMF_dom"/>
</dbReference>
<comment type="pathway">
    <text evidence="5">Amino-acid biosynthesis; ergothioneine biosynthesis.</text>
</comment>
<dbReference type="PANTHER" id="PTHR43397">
    <property type="entry name" value="ERGOTHIONEINE BIOSYNTHESIS PROTEIN 1"/>
    <property type="match status" value="1"/>
</dbReference>
<keyword evidence="3" id="KW-0560">Oxidoreductase</keyword>
<dbReference type="NCBIfam" id="TIGR03439">
    <property type="entry name" value="methyl_EasF"/>
    <property type="match status" value="1"/>
</dbReference>
<comment type="caution">
    <text evidence="10">The sequence shown here is derived from an EMBL/GenBank/DDBJ whole genome shotgun (WGS) entry which is preliminary data.</text>
</comment>
<evidence type="ECO:0000259" key="9">
    <source>
        <dbReference type="Pfam" id="PF12867"/>
    </source>
</evidence>
<dbReference type="InterPro" id="IPR017805">
    <property type="entry name" value="SAM_MeTrfase_EasF-type_put"/>
</dbReference>
<dbReference type="Proteomes" id="UP001345827">
    <property type="component" value="Unassembled WGS sequence"/>
</dbReference>
<dbReference type="SUPFAM" id="SSF56436">
    <property type="entry name" value="C-type lectin-like"/>
    <property type="match status" value="1"/>
</dbReference>
<reference evidence="10 11" key="1">
    <citation type="submission" date="2023-06" db="EMBL/GenBank/DDBJ databases">
        <title>Black Yeasts Isolated from many extreme environments.</title>
        <authorList>
            <person name="Coleine C."/>
            <person name="Stajich J.E."/>
            <person name="Selbmann L."/>
        </authorList>
    </citation>
    <scope>NUCLEOTIDE SEQUENCE [LARGE SCALE GENOMIC DNA]</scope>
    <source>
        <strain evidence="10 11">CCFEE 5887</strain>
    </source>
</reference>
<dbReference type="InterPro" id="IPR029063">
    <property type="entry name" value="SAM-dependent_MTases_sf"/>
</dbReference>
<dbReference type="Gene3D" id="3.90.1580.10">
    <property type="entry name" value="paralog of FGE (formylglycine-generating enzyme)"/>
    <property type="match status" value="1"/>
</dbReference>
<evidence type="ECO:0000259" key="7">
    <source>
        <dbReference type="Pfam" id="PF03781"/>
    </source>
</evidence>
<dbReference type="InterPro" id="IPR024775">
    <property type="entry name" value="DinB-like"/>
</dbReference>
<dbReference type="InterPro" id="IPR019257">
    <property type="entry name" value="MeTrfase_dom"/>
</dbReference>
<evidence type="ECO:0000313" key="10">
    <source>
        <dbReference type="EMBL" id="KAK5540131.1"/>
    </source>
</evidence>
<dbReference type="InterPro" id="IPR051128">
    <property type="entry name" value="EgtD_Methyltrsf_superfamily"/>
</dbReference>
<feature type="region of interest" description="Disordered" evidence="6">
    <location>
        <begin position="710"/>
        <end position="749"/>
    </location>
</feature>
<feature type="compositionally biased region" description="Low complexity" evidence="6">
    <location>
        <begin position="732"/>
        <end position="748"/>
    </location>
</feature>
<feature type="domain" description="Histidine-specific methyltransferase SAM-dependent" evidence="8">
    <location>
        <begin position="36"/>
        <end position="329"/>
    </location>
</feature>
<evidence type="ECO:0000259" key="8">
    <source>
        <dbReference type="Pfam" id="PF10017"/>
    </source>
</evidence>
<organism evidence="10 11">
    <name type="scientific">Vermiconidia calcicola</name>
    <dbReference type="NCBI Taxonomy" id="1690605"/>
    <lineage>
        <taxon>Eukaryota</taxon>
        <taxon>Fungi</taxon>
        <taxon>Dikarya</taxon>
        <taxon>Ascomycota</taxon>
        <taxon>Pezizomycotina</taxon>
        <taxon>Dothideomycetes</taxon>
        <taxon>Dothideomycetidae</taxon>
        <taxon>Mycosphaerellales</taxon>
        <taxon>Extremaceae</taxon>
        <taxon>Vermiconidia</taxon>
    </lineage>
</organism>
<evidence type="ECO:0000256" key="3">
    <source>
        <dbReference type="ARBA" id="ARBA00023002"/>
    </source>
</evidence>
<accession>A0AAV9QBY8</accession>
<evidence type="ECO:0000256" key="1">
    <source>
        <dbReference type="ARBA" id="ARBA00022603"/>
    </source>
</evidence>
<evidence type="ECO:0000313" key="11">
    <source>
        <dbReference type="Proteomes" id="UP001345827"/>
    </source>
</evidence>
<evidence type="ECO:0000256" key="5">
    <source>
        <dbReference type="ARBA" id="ARBA00037882"/>
    </source>
</evidence>
<keyword evidence="4" id="KW-0408">Iron</keyword>
<name>A0AAV9QBY8_9PEZI</name>
<evidence type="ECO:0000256" key="2">
    <source>
        <dbReference type="ARBA" id="ARBA00022679"/>
    </source>
</evidence>
<feature type="region of interest" description="Disordered" evidence="6">
    <location>
        <begin position="595"/>
        <end position="616"/>
    </location>
</feature>
<dbReference type="GO" id="GO:0008168">
    <property type="term" value="F:methyltransferase activity"/>
    <property type="evidence" value="ECO:0007669"/>
    <property type="project" value="UniProtKB-KW"/>
</dbReference>
<evidence type="ECO:0000256" key="6">
    <source>
        <dbReference type="SAM" id="MobiDB-lite"/>
    </source>
</evidence>
<dbReference type="AlphaFoldDB" id="A0AAV9QBY8"/>
<sequence length="867" mass="97445">MGSYERARVPIFDIRGDKSGQSLLETLRRSLNPCDGEPREFPTLLLYDERGLKLFEDITYLDEYYLTNAEIETLKTHAGEIVARLPDNARLVELGSGNLRKVDILLRAFEAAKKPVEYYALDLSLSELERTFSELDTDAYEHVKFRALHGTYDDGLSWLKQLENDGRTTCVMTLGSSIGNFDRESAAKFLAEFKNVLTASDMILVGLDGCQQSDRVYRAYNDTPKVTEKFYRNGLSHANAILGYDAFKQHEWRIEGLYDEKLNRHQASYVALTSIETRDFSFQKGEKIHLEDAFKYSEADSDRLWHEAGLILQVAYSNKTHDYFVHLLSPAVIDFPTKPAEFAASPVPTLNDWRQLWAAWDIVTKSMVPREELLNKPIQLRNDLIFYLGHIPTFADIHVTKATAGKPTHPASYWSIFERGIDPDVDNPELCHDHSEIPDSWPPLGDILNYQNRVRSRITETINSGEAFTDRKLGRALWLAYEHEAMHLETFLYMLLQSERVLPPAGQEVPDFKALAAEAEANRVPNKWHKIPASKVQIGLDDAENDLGPDRYFGWDNERPARTAAIKEFEAHSRPISNGEYARFLEVTHQDSLPASWTTSGASSAHANGTTNNASNAHAETGNVLEMASPAWLEGKSVRTVYGLVPLKFALDWPVMASYNELVAFAKWSNGRIPTLEEARSLYKYVQDPPQSTVEKVTSKLISAVNGHLSNEGVQETPPSSHLSPATGGGAAAAANTNGNGSSSGANAKLNPNDTFLDLDDRNIAFRHFHPTPVTGSDHLRGQADVGGLWEWTSTPLTRHEGFKPMDLYPGYTADFFDDKHNVCLGGSWATVPRIALRKSFVNWYQRNYPYVWCTARLVRDAPISNH</sequence>
<keyword evidence="1" id="KW-0489">Methyltransferase</keyword>
<keyword evidence="2" id="KW-0808">Transferase</keyword>
<dbReference type="InterPro" id="IPR042095">
    <property type="entry name" value="SUMF_sf"/>
</dbReference>
<proteinExistence type="predicted"/>
<keyword evidence="11" id="KW-1185">Reference proteome</keyword>
<dbReference type="Pfam" id="PF10017">
    <property type="entry name" value="Methyltransf_33"/>
    <property type="match status" value="1"/>
</dbReference>
<feature type="domain" description="Sulfatase-modifying factor enzyme-like" evidence="7">
    <location>
        <begin position="550"/>
        <end position="860"/>
    </location>
</feature>
<dbReference type="InterPro" id="IPR016187">
    <property type="entry name" value="CTDL_fold"/>
</dbReference>
<feature type="compositionally biased region" description="Polar residues" evidence="6">
    <location>
        <begin position="710"/>
        <end position="724"/>
    </location>
</feature>